<name>A0ABV5WEZ1_9BACI</name>
<evidence type="ECO:0000313" key="2">
    <source>
        <dbReference type="Proteomes" id="UP001589609"/>
    </source>
</evidence>
<accession>A0ABV5WEZ1</accession>
<sequence>MKNKKKNKAQVEEVEGFKHRDYVCYTKRNGETYYAYITALYPEKKQCNMTTTDGKVLKRYGVKSLRLLWRFHSIFWF</sequence>
<organism evidence="1 2">
    <name type="scientific">Ectobacillus funiculus</name>
    <dbReference type="NCBI Taxonomy" id="137993"/>
    <lineage>
        <taxon>Bacteria</taxon>
        <taxon>Bacillati</taxon>
        <taxon>Bacillota</taxon>
        <taxon>Bacilli</taxon>
        <taxon>Bacillales</taxon>
        <taxon>Bacillaceae</taxon>
        <taxon>Ectobacillus</taxon>
    </lineage>
</organism>
<reference evidence="1 2" key="1">
    <citation type="submission" date="2024-09" db="EMBL/GenBank/DDBJ databases">
        <authorList>
            <person name="Sun Q."/>
            <person name="Mori K."/>
        </authorList>
    </citation>
    <scope>NUCLEOTIDE SEQUENCE [LARGE SCALE GENOMIC DNA]</scope>
    <source>
        <strain evidence="1 2">JCM 11201</strain>
    </source>
</reference>
<evidence type="ECO:0008006" key="3">
    <source>
        <dbReference type="Google" id="ProtNLM"/>
    </source>
</evidence>
<keyword evidence="2" id="KW-1185">Reference proteome</keyword>
<comment type="caution">
    <text evidence="1">The sequence shown here is derived from an EMBL/GenBank/DDBJ whole genome shotgun (WGS) entry which is preliminary data.</text>
</comment>
<dbReference type="RefSeq" id="WP_379949082.1">
    <property type="nucleotide sequence ID" value="NZ_JBHMAF010000041.1"/>
</dbReference>
<gene>
    <name evidence="1" type="ORF">ACFFMS_09910</name>
</gene>
<proteinExistence type="predicted"/>
<evidence type="ECO:0000313" key="1">
    <source>
        <dbReference type="EMBL" id="MFB9758798.1"/>
    </source>
</evidence>
<dbReference type="Proteomes" id="UP001589609">
    <property type="component" value="Unassembled WGS sequence"/>
</dbReference>
<protein>
    <recommendedName>
        <fullName evidence="3">Integrase</fullName>
    </recommendedName>
</protein>
<dbReference type="EMBL" id="JBHMAF010000041">
    <property type="protein sequence ID" value="MFB9758798.1"/>
    <property type="molecule type" value="Genomic_DNA"/>
</dbReference>